<proteinExistence type="predicted"/>
<protein>
    <submittedName>
        <fullName evidence="1">Uncharacterized protein</fullName>
    </submittedName>
</protein>
<evidence type="ECO:0000313" key="1">
    <source>
        <dbReference type="EMBL" id="KAI7806851.1"/>
    </source>
</evidence>
<dbReference type="AlphaFoldDB" id="A0A9W7WRC8"/>
<sequence>MVERREQTPRIKFTARSDTTFALRIGSDKVHRSRSILRPAATVPAPALGFRLRRGHLGVPRYSSMST</sequence>
<evidence type="ECO:0000313" key="2">
    <source>
        <dbReference type="Proteomes" id="UP001059041"/>
    </source>
</evidence>
<keyword evidence="2" id="KW-1185">Reference proteome</keyword>
<accession>A0A9W7WRC8</accession>
<dbReference type="Proteomes" id="UP001059041">
    <property type="component" value="Linkage Group LG8"/>
</dbReference>
<dbReference type="EMBL" id="JAFHDT010000008">
    <property type="protein sequence ID" value="KAI7806851.1"/>
    <property type="molecule type" value="Genomic_DNA"/>
</dbReference>
<organism evidence="1 2">
    <name type="scientific">Triplophysa rosa</name>
    <name type="common">Cave loach</name>
    <dbReference type="NCBI Taxonomy" id="992332"/>
    <lineage>
        <taxon>Eukaryota</taxon>
        <taxon>Metazoa</taxon>
        <taxon>Chordata</taxon>
        <taxon>Craniata</taxon>
        <taxon>Vertebrata</taxon>
        <taxon>Euteleostomi</taxon>
        <taxon>Actinopterygii</taxon>
        <taxon>Neopterygii</taxon>
        <taxon>Teleostei</taxon>
        <taxon>Ostariophysi</taxon>
        <taxon>Cypriniformes</taxon>
        <taxon>Nemacheilidae</taxon>
        <taxon>Triplophysa</taxon>
    </lineage>
</organism>
<reference evidence="1" key="1">
    <citation type="submission" date="2021-02" db="EMBL/GenBank/DDBJ databases">
        <title>Comparative genomics reveals that relaxation of natural selection precedes convergent phenotypic evolution of cavefish.</title>
        <authorList>
            <person name="Peng Z."/>
        </authorList>
    </citation>
    <scope>NUCLEOTIDE SEQUENCE</scope>
    <source>
        <tissue evidence="1">Muscle</tissue>
    </source>
</reference>
<comment type="caution">
    <text evidence="1">The sequence shown here is derived from an EMBL/GenBank/DDBJ whole genome shotgun (WGS) entry which is preliminary data.</text>
</comment>
<gene>
    <name evidence="1" type="ORF">IRJ41_012996</name>
</gene>
<name>A0A9W7WRC8_TRIRA</name>